<sequence>MLIVVLELTFAKVMESLSEVSAYLNELKSTLDDEISTMMVEDSLEVETKANVDDALDMVADTKENAREKVKQEIVVFTKAPYREYCEPLMRFSTPCELEGNKAMDAELNMAYLDNYMSEDLLNDLGYVRLDYGEYGRKMVKDIRIGSNGYDVEDDFVVVDYGNEREPLIVFGRSFLVTTKS</sequence>
<gene>
    <name evidence="1" type="ORF">Tci_888673</name>
</gene>
<reference evidence="1" key="1">
    <citation type="journal article" date="2019" name="Sci. Rep.">
        <title>Draft genome of Tanacetum cinerariifolium, the natural source of mosquito coil.</title>
        <authorList>
            <person name="Yamashiro T."/>
            <person name="Shiraishi A."/>
            <person name="Satake H."/>
            <person name="Nakayama K."/>
        </authorList>
    </citation>
    <scope>NUCLEOTIDE SEQUENCE</scope>
</reference>
<comment type="caution">
    <text evidence="1">The sequence shown here is derived from an EMBL/GenBank/DDBJ whole genome shotgun (WGS) entry which is preliminary data.</text>
</comment>
<protein>
    <submittedName>
        <fullName evidence="1">Uncharacterized protein</fullName>
    </submittedName>
</protein>
<dbReference type="EMBL" id="BKCJ011295071">
    <property type="protein sequence ID" value="GFD16704.1"/>
    <property type="molecule type" value="Genomic_DNA"/>
</dbReference>
<organism evidence="1">
    <name type="scientific">Tanacetum cinerariifolium</name>
    <name type="common">Dalmatian daisy</name>
    <name type="synonym">Chrysanthemum cinerariifolium</name>
    <dbReference type="NCBI Taxonomy" id="118510"/>
    <lineage>
        <taxon>Eukaryota</taxon>
        <taxon>Viridiplantae</taxon>
        <taxon>Streptophyta</taxon>
        <taxon>Embryophyta</taxon>
        <taxon>Tracheophyta</taxon>
        <taxon>Spermatophyta</taxon>
        <taxon>Magnoliopsida</taxon>
        <taxon>eudicotyledons</taxon>
        <taxon>Gunneridae</taxon>
        <taxon>Pentapetalae</taxon>
        <taxon>asterids</taxon>
        <taxon>campanulids</taxon>
        <taxon>Asterales</taxon>
        <taxon>Asteraceae</taxon>
        <taxon>Asteroideae</taxon>
        <taxon>Anthemideae</taxon>
        <taxon>Anthemidinae</taxon>
        <taxon>Tanacetum</taxon>
    </lineage>
</organism>
<accession>A0A699UAC4</accession>
<evidence type="ECO:0000313" key="1">
    <source>
        <dbReference type="EMBL" id="GFD16704.1"/>
    </source>
</evidence>
<dbReference type="AlphaFoldDB" id="A0A699UAC4"/>
<proteinExistence type="predicted"/>
<name>A0A699UAC4_TANCI</name>